<protein>
    <submittedName>
        <fullName evidence="3">Phage terminase small subunit</fullName>
    </submittedName>
</protein>
<proteinExistence type="predicted"/>
<feature type="region of interest" description="Disordered" evidence="1">
    <location>
        <begin position="50"/>
        <end position="81"/>
    </location>
</feature>
<evidence type="ECO:0000256" key="1">
    <source>
        <dbReference type="SAM" id="MobiDB-lite"/>
    </source>
</evidence>
<dbReference type="Proteomes" id="UP001055784">
    <property type="component" value="Chromosome"/>
</dbReference>
<feature type="domain" description="PBSX phage terminase small subunit-like N-terminal" evidence="2">
    <location>
        <begin position="1"/>
        <end position="50"/>
    </location>
</feature>
<accession>A0AAE9L913</accession>
<dbReference type="EMBL" id="CP097770">
    <property type="protein sequence ID" value="URJ50719.1"/>
    <property type="molecule type" value="Genomic_DNA"/>
</dbReference>
<reference evidence="3" key="1">
    <citation type="submission" date="2022-11" db="EMBL/GenBank/DDBJ databases">
        <authorList>
            <person name="Vasilchenko N.G."/>
            <person name="Prazdnova E.V."/>
            <person name="Gorovtsov A.V."/>
            <person name="Chistyakov V.A."/>
            <person name="Pak M.L."/>
        </authorList>
    </citation>
    <scope>NUCLEOTIDE SEQUENCE</scope>
    <source>
        <strain evidence="3">R 4.5</strain>
    </source>
</reference>
<dbReference type="Pfam" id="PF10668">
    <property type="entry name" value="Phage_terminase"/>
    <property type="match status" value="1"/>
</dbReference>
<dbReference type="InterPro" id="IPR018925">
    <property type="entry name" value="XtmA-like_N"/>
</dbReference>
<dbReference type="AlphaFoldDB" id="A0AAE9L913"/>
<organism evidence="3 4">
    <name type="scientific">Paenibacillus polymyxa</name>
    <name type="common">Bacillus polymyxa</name>
    <dbReference type="NCBI Taxonomy" id="1406"/>
    <lineage>
        <taxon>Bacteria</taxon>
        <taxon>Bacillati</taxon>
        <taxon>Bacillota</taxon>
        <taxon>Bacilli</taxon>
        <taxon>Bacillales</taxon>
        <taxon>Paenibacillaceae</taxon>
        <taxon>Paenibacillus</taxon>
    </lineage>
</organism>
<sequence>MSKERSTNRKKALRIWLDSGRSIKLKDIALKLGVSDSSIRKWKSLDKWDEVPEKRKRGGQTGNRNAKGNKGGAGGPPGNDKAVTHGLFRKFEPQDAEYLEILEIAQQMDPVDMIWHNITKGFQKIIWAQRIFFIKDKEDMTKELKKEKPGEFGDELEWEIQFAWDKYASFIKAEATVMREIRGAIKQFLSIAPESDERRLKLDQMQAQVEKTRMEIEELKNGEKDRPTEINVKRWSHVPDARS</sequence>
<name>A0AAE9L913_PAEPO</name>
<evidence type="ECO:0000313" key="4">
    <source>
        <dbReference type="Proteomes" id="UP001055784"/>
    </source>
</evidence>
<dbReference type="NCBIfam" id="NF040601">
    <property type="entry name" value="TerS_not_xtmA"/>
    <property type="match status" value="1"/>
</dbReference>
<evidence type="ECO:0000313" key="3">
    <source>
        <dbReference type="EMBL" id="URJ50719.1"/>
    </source>
</evidence>
<feature type="region of interest" description="Disordered" evidence="1">
    <location>
        <begin position="220"/>
        <end position="243"/>
    </location>
</feature>
<dbReference type="RefSeq" id="WP_250260629.1">
    <property type="nucleotide sequence ID" value="NZ_CP097770.1"/>
</dbReference>
<gene>
    <name evidence="3" type="primary">terS</name>
    <name evidence="3" type="ORF">MF626_000085</name>
</gene>
<evidence type="ECO:0000259" key="2">
    <source>
        <dbReference type="Pfam" id="PF10668"/>
    </source>
</evidence>